<feature type="signal peptide" evidence="2">
    <location>
        <begin position="1"/>
        <end position="28"/>
    </location>
</feature>
<evidence type="ECO:0000313" key="4">
    <source>
        <dbReference type="EMBL" id="OXC78379.1"/>
    </source>
</evidence>
<feature type="domain" description="DUF4142" evidence="3">
    <location>
        <begin position="75"/>
        <end position="208"/>
    </location>
</feature>
<gene>
    <name evidence="4" type="ORF">BSU04_11575</name>
</gene>
<dbReference type="PROSITE" id="PS51257">
    <property type="entry name" value="PROKAR_LIPOPROTEIN"/>
    <property type="match status" value="1"/>
</dbReference>
<dbReference type="EMBL" id="MTHB01000063">
    <property type="protein sequence ID" value="OXC78379.1"/>
    <property type="molecule type" value="Genomic_DNA"/>
</dbReference>
<evidence type="ECO:0000256" key="1">
    <source>
        <dbReference type="SAM" id="MobiDB-lite"/>
    </source>
</evidence>
<dbReference type="Proteomes" id="UP000214720">
    <property type="component" value="Unassembled WGS sequence"/>
</dbReference>
<proteinExistence type="predicted"/>
<dbReference type="InterPro" id="IPR025419">
    <property type="entry name" value="DUF4142"/>
</dbReference>
<reference evidence="5" key="1">
    <citation type="submission" date="2017-01" db="EMBL/GenBank/DDBJ databases">
        <title>Genome Analysis of Deinococcus marmoris KOPRI26562.</title>
        <authorList>
            <person name="Kim J.H."/>
            <person name="Oh H.-M."/>
        </authorList>
    </citation>
    <scope>NUCLEOTIDE SEQUENCE [LARGE SCALE GENOMIC DNA]</scope>
    <source>
        <strain evidence="5">PAMC 26633</strain>
    </source>
</reference>
<evidence type="ECO:0000259" key="3">
    <source>
        <dbReference type="Pfam" id="PF13628"/>
    </source>
</evidence>
<dbReference type="PANTHER" id="PTHR38593:SF1">
    <property type="entry name" value="BLR2558 PROTEIN"/>
    <property type="match status" value="1"/>
</dbReference>
<sequence length="216" mass="21688">MSRLSVGAIAALAAFTLGSSCVSMNASAQNGNAVAPARAGSDGAATPAPAHDGAGVAASTPMAASAPSRAKLSPADQQFVQDAGTAGATEIAAGKLALTNSSDAQVKSFAQRMIADHTRLARNLDIVAKRQGITSAPSADASVTGSLETLHGADFDKAYIAQVAVDGHRKAVAIFSTESKGGNDAQLKNVAARALPIIKHHYAMAQQLAKLKGVTS</sequence>
<protein>
    <submittedName>
        <fullName evidence="4">Exported protein</fullName>
    </submittedName>
</protein>
<comment type="caution">
    <text evidence="4">The sequence shown here is derived from an EMBL/GenBank/DDBJ whole genome shotgun (WGS) entry which is preliminary data.</text>
</comment>
<feature type="chain" id="PRO_5012285351" evidence="2">
    <location>
        <begin position="29"/>
        <end position="216"/>
    </location>
</feature>
<organism evidence="4 5">
    <name type="scientific">Caballeronia sordidicola</name>
    <name type="common">Burkholderia sordidicola</name>
    <dbReference type="NCBI Taxonomy" id="196367"/>
    <lineage>
        <taxon>Bacteria</taxon>
        <taxon>Pseudomonadati</taxon>
        <taxon>Pseudomonadota</taxon>
        <taxon>Betaproteobacteria</taxon>
        <taxon>Burkholderiales</taxon>
        <taxon>Burkholderiaceae</taxon>
        <taxon>Caballeronia</taxon>
    </lineage>
</organism>
<evidence type="ECO:0000256" key="2">
    <source>
        <dbReference type="SAM" id="SignalP"/>
    </source>
</evidence>
<name>A0A226X5G4_CABSO</name>
<accession>A0A226X5G4</accession>
<dbReference type="Gene3D" id="1.20.1260.10">
    <property type="match status" value="1"/>
</dbReference>
<keyword evidence="2" id="KW-0732">Signal</keyword>
<dbReference type="Pfam" id="PF13628">
    <property type="entry name" value="DUF4142"/>
    <property type="match status" value="1"/>
</dbReference>
<dbReference type="AlphaFoldDB" id="A0A226X5G4"/>
<dbReference type="PANTHER" id="PTHR38593">
    <property type="entry name" value="BLR2558 PROTEIN"/>
    <property type="match status" value="1"/>
</dbReference>
<feature type="region of interest" description="Disordered" evidence="1">
    <location>
        <begin position="33"/>
        <end position="69"/>
    </location>
</feature>
<feature type="compositionally biased region" description="Low complexity" evidence="1">
    <location>
        <begin position="54"/>
        <end position="69"/>
    </location>
</feature>
<evidence type="ECO:0000313" key="5">
    <source>
        <dbReference type="Proteomes" id="UP000214720"/>
    </source>
</evidence>
<dbReference type="InterPro" id="IPR012347">
    <property type="entry name" value="Ferritin-like"/>
</dbReference>